<keyword evidence="4" id="KW-1185">Reference proteome</keyword>
<keyword evidence="2" id="KW-0812">Transmembrane</keyword>
<dbReference type="STRING" id="587636.SAMN05216199_2478"/>
<dbReference type="AlphaFoldDB" id="A0A1H9VPB5"/>
<keyword evidence="2" id="KW-0472">Membrane</keyword>
<evidence type="ECO:0000313" key="3">
    <source>
        <dbReference type="EMBL" id="SES23525.1"/>
    </source>
</evidence>
<dbReference type="Proteomes" id="UP000199019">
    <property type="component" value="Unassembled WGS sequence"/>
</dbReference>
<dbReference type="RefSeq" id="WP_091758556.1">
    <property type="nucleotide sequence ID" value="NZ_FOHB01000004.1"/>
</dbReference>
<feature type="transmembrane region" description="Helical" evidence="2">
    <location>
        <begin position="104"/>
        <end position="122"/>
    </location>
</feature>
<evidence type="ECO:0000256" key="1">
    <source>
        <dbReference type="SAM" id="MobiDB-lite"/>
    </source>
</evidence>
<dbReference type="OrthoDB" id="3473322at2"/>
<sequence length="216" mass="22998">MSDTLTTQPALARTDAARPQPTVGDRTVDPRTIRRMGLTLTAGTLLWSASQFVYGPTAEGVGARVGDLTGLCFQVGVFALLTAMLRTGATGVTRKARAMIRVEYVLLGLASLWSLLHGVLPSSIGDGPVMMLDAFWPLSMLGMFVIGIKVAVAGRWQGVLRFWPLVAETWAVVTVPSFLLLGDGPARWIGATHLLIGYAALGLLLARRPELTGAGR</sequence>
<protein>
    <submittedName>
        <fullName evidence="3">Uncharacterized protein</fullName>
    </submittedName>
</protein>
<accession>A0A1H9VPB5</accession>
<feature type="transmembrane region" description="Helical" evidence="2">
    <location>
        <begin position="159"/>
        <end position="182"/>
    </location>
</feature>
<feature type="transmembrane region" description="Helical" evidence="2">
    <location>
        <begin position="134"/>
        <end position="152"/>
    </location>
</feature>
<feature type="transmembrane region" description="Helical" evidence="2">
    <location>
        <begin position="61"/>
        <end position="83"/>
    </location>
</feature>
<evidence type="ECO:0000313" key="4">
    <source>
        <dbReference type="Proteomes" id="UP000199019"/>
    </source>
</evidence>
<gene>
    <name evidence="3" type="ORF">SAMN05216199_2478</name>
</gene>
<feature type="region of interest" description="Disordered" evidence="1">
    <location>
        <begin position="1"/>
        <end position="27"/>
    </location>
</feature>
<name>A0A1H9VPB5_9MICO</name>
<reference evidence="4" key="1">
    <citation type="submission" date="2016-10" db="EMBL/GenBank/DDBJ databases">
        <authorList>
            <person name="Varghese N."/>
            <person name="Submissions S."/>
        </authorList>
    </citation>
    <scope>NUCLEOTIDE SEQUENCE [LARGE SCALE GENOMIC DNA]</scope>
    <source>
        <strain evidence="4">CGMCC 1.6963</strain>
    </source>
</reference>
<proteinExistence type="predicted"/>
<feature type="transmembrane region" description="Helical" evidence="2">
    <location>
        <begin position="188"/>
        <end position="206"/>
    </location>
</feature>
<keyword evidence="2" id="KW-1133">Transmembrane helix</keyword>
<organism evidence="3 4">
    <name type="scientific">Pedococcus cremeus</name>
    <dbReference type="NCBI Taxonomy" id="587636"/>
    <lineage>
        <taxon>Bacteria</taxon>
        <taxon>Bacillati</taxon>
        <taxon>Actinomycetota</taxon>
        <taxon>Actinomycetes</taxon>
        <taxon>Micrococcales</taxon>
        <taxon>Intrasporangiaceae</taxon>
        <taxon>Pedococcus</taxon>
    </lineage>
</organism>
<dbReference type="EMBL" id="FOHB01000004">
    <property type="protein sequence ID" value="SES23525.1"/>
    <property type="molecule type" value="Genomic_DNA"/>
</dbReference>
<evidence type="ECO:0000256" key="2">
    <source>
        <dbReference type="SAM" id="Phobius"/>
    </source>
</evidence>
<feature type="transmembrane region" description="Helical" evidence="2">
    <location>
        <begin position="36"/>
        <end position="55"/>
    </location>
</feature>